<evidence type="ECO:0000256" key="8">
    <source>
        <dbReference type="RuleBase" id="RU000673"/>
    </source>
</evidence>
<gene>
    <name evidence="7 10" type="primary">pth</name>
    <name evidence="10" type="ORF">PXH66_04075</name>
</gene>
<feature type="active site" description="Proton acceptor" evidence="7">
    <location>
        <position position="21"/>
    </location>
</feature>
<comment type="similarity">
    <text evidence="5 7 9">Belongs to the PTH family.</text>
</comment>
<evidence type="ECO:0000313" key="10">
    <source>
        <dbReference type="EMBL" id="WED66026.1"/>
    </source>
</evidence>
<dbReference type="GO" id="GO:0000049">
    <property type="term" value="F:tRNA binding"/>
    <property type="evidence" value="ECO:0007669"/>
    <property type="project" value="UniProtKB-UniRule"/>
</dbReference>
<comment type="function">
    <text evidence="7">Hydrolyzes ribosome-free peptidyl-tRNAs (with 1 or more amino acids incorporated), which drop off the ribosome during protein synthesis, or as a result of ribosome stalling.</text>
</comment>
<keyword evidence="2 7" id="KW-0820">tRNA-binding</keyword>
<comment type="catalytic activity">
    <reaction evidence="7 8">
        <text>an N-acyl-L-alpha-aminoacyl-tRNA + H2O = an N-acyl-L-amino acid + a tRNA + H(+)</text>
        <dbReference type="Rhea" id="RHEA:54448"/>
        <dbReference type="Rhea" id="RHEA-COMP:10123"/>
        <dbReference type="Rhea" id="RHEA-COMP:13883"/>
        <dbReference type="ChEBI" id="CHEBI:15377"/>
        <dbReference type="ChEBI" id="CHEBI:15378"/>
        <dbReference type="ChEBI" id="CHEBI:59874"/>
        <dbReference type="ChEBI" id="CHEBI:78442"/>
        <dbReference type="ChEBI" id="CHEBI:138191"/>
        <dbReference type="EC" id="3.1.1.29"/>
    </reaction>
</comment>
<evidence type="ECO:0000313" key="11">
    <source>
        <dbReference type="Proteomes" id="UP001218638"/>
    </source>
</evidence>
<evidence type="ECO:0000256" key="1">
    <source>
        <dbReference type="ARBA" id="ARBA00013260"/>
    </source>
</evidence>
<evidence type="ECO:0000256" key="9">
    <source>
        <dbReference type="RuleBase" id="RU004320"/>
    </source>
</evidence>
<dbReference type="InterPro" id="IPR001328">
    <property type="entry name" value="Pept_tRNA_hydro"/>
</dbReference>
<comment type="subcellular location">
    <subcellularLocation>
        <location evidence="7">Cytoplasm</location>
    </subcellularLocation>
</comment>
<reference evidence="10" key="1">
    <citation type="submission" date="2023-03" db="EMBL/GenBank/DDBJ databases">
        <title>Lomoglobus Profundus gen. nov., sp. nov., a novel member of the phylum Verrucomicrobia, isolated from deep-marine sediment of South China Sea.</title>
        <authorList>
            <person name="Ahmad T."/>
            <person name="Ishaq S.E."/>
            <person name="Wang F."/>
        </authorList>
    </citation>
    <scope>NUCLEOTIDE SEQUENCE</scope>
    <source>
        <strain evidence="10">LMO-M01</strain>
    </source>
</reference>
<keyword evidence="4 7" id="KW-0694">RNA-binding</keyword>
<dbReference type="Gene3D" id="3.40.50.1470">
    <property type="entry name" value="Peptidyl-tRNA hydrolase"/>
    <property type="match status" value="1"/>
</dbReference>
<organism evidence="10 11">
    <name type="scientific">Synoicihabitans lomoniglobus</name>
    <dbReference type="NCBI Taxonomy" id="2909285"/>
    <lineage>
        <taxon>Bacteria</taxon>
        <taxon>Pseudomonadati</taxon>
        <taxon>Verrucomicrobiota</taxon>
        <taxon>Opitutia</taxon>
        <taxon>Opitutales</taxon>
        <taxon>Opitutaceae</taxon>
        <taxon>Synoicihabitans</taxon>
    </lineage>
</organism>
<dbReference type="GO" id="GO:0072344">
    <property type="term" value="P:rescue of stalled ribosome"/>
    <property type="evidence" value="ECO:0007669"/>
    <property type="project" value="UniProtKB-UniRule"/>
</dbReference>
<accession>A0AAF0CQ58</accession>
<feature type="site" description="Stabilizes the basic form of H active site to accept a proton" evidence="7">
    <location>
        <position position="95"/>
    </location>
</feature>
<dbReference type="GO" id="GO:0004045">
    <property type="term" value="F:peptidyl-tRNA hydrolase activity"/>
    <property type="evidence" value="ECO:0007669"/>
    <property type="project" value="UniProtKB-UniRule"/>
</dbReference>
<proteinExistence type="inferred from homology"/>
<dbReference type="Proteomes" id="UP001218638">
    <property type="component" value="Chromosome"/>
</dbReference>
<dbReference type="FunFam" id="3.40.50.1470:FF:000001">
    <property type="entry name" value="Peptidyl-tRNA hydrolase"/>
    <property type="match status" value="1"/>
</dbReference>
<protein>
    <recommendedName>
        <fullName evidence="6 7">Peptidyl-tRNA hydrolase</fullName>
        <shortName evidence="7">Pth</shortName>
        <ecNumber evidence="1 7">3.1.1.29</ecNumber>
    </recommendedName>
</protein>
<feature type="binding site" evidence="7">
    <location>
        <position position="16"/>
    </location>
    <ligand>
        <name>tRNA</name>
        <dbReference type="ChEBI" id="CHEBI:17843"/>
    </ligand>
</feature>
<evidence type="ECO:0000256" key="3">
    <source>
        <dbReference type="ARBA" id="ARBA00022801"/>
    </source>
</evidence>
<dbReference type="GO" id="GO:0006515">
    <property type="term" value="P:protein quality control for misfolded or incompletely synthesized proteins"/>
    <property type="evidence" value="ECO:0007669"/>
    <property type="project" value="UniProtKB-UniRule"/>
</dbReference>
<feature type="binding site" evidence="7">
    <location>
        <position position="68"/>
    </location>
    <ligand>
        <name>tRNA</name>
        <dbReference type="ChEBI" id="CHEBI:17843"/>
    </ligand>
</feature>
<evidence type="ECO:0000256" key="6">
    <source>
        <dbReference type="ARBA" id="ARBA00050038"/>
    </source>
</evidence>
<dbReference type="InterPro" id="IPR036416">
    <property type="entry name" value="Pept_tRNA_hydro_sf"/>
</dbReference>
<dbReference type="AlphaFoldDB" id="A0AAF0CQ58"/>
<keyword evidence="3 7" id="KW-0378">Hydrolase</keyword>
<sequence>MSIKLVLGLGNPGREYAETRHNIGWRVLDALAEREKLAWKTQPAFSAEIARWDHPSGRPVLLAKPLTYMNESGRAAAALTSYFKIPKPAIALVYDDLTIDLGLVKITDRGSAGGHNGVADVLAKLGNGFIRHRLGIGPKSPPQMDLKDFVLGKFSPEQRLIVEQNLTHYLSGLDLLLTSGTEKAMNLLNRRVPHEPEQT</sequence>
<dbReference type="RefSeq" id="WP_330931216.1">
    <property type="nucleotide sequence ID" value="NZ_CP119075.1"/>
</dbReference>
<dbReference type="KEGG" id="slom:PXH66_04075"/>
<dbReference type="CDD" id="cd00462">
    <property type="entry name" value="PTH"/>
    <property type="match status" value="1"/>
</dbReference>
<keyword evidence="11" id="KW-1185">Reference proteome</keyword>
<feature type="binding site" evidence="7">
    <location>
        <position position="70"/>
    </location>
    <ligand>
        <name>tRNA</name>
        <dbReference type="ChEBI" id="CHEBI:17843"/>
    </ligand>
</feature>
<dbReference type="Pfam" id="PF01195">
    <property type="entry name" value="Pept_tRNA_hydro"/>
    <property type="match status" value="1"/>
</dbReference>
<evidence type="ECO:0000256" key="7">
    <source>
        <dbReference type="HAMAP-Rule" id="MF_00083"/>
    </source>
</evidence>
<dbReference type="GO" id="GO:0005737">
    <property type="term" value="C:cytoplasm"/>
    <property type="evidence" value="ECO:0007669"/>
    <property type="project" value="UniProtKB-SubCell"/>
</dbReference>
<feature type="site" description="Discriminates between blocked and unblocked aminoacyl-tRNA" evidence="7">
    <location>
        <position position="11"/>
    </location>
</feature>
<feature type="binding site" evidence="7">
    <location>
        <position position="116"/>
    </location>
    <ligand>
        <name>tRNA</name>
        <dbReference type="ChEBI" id="CHEBI:17843"/>
    </ligand>
</feature>
<dbReference type="NCBIfam" id="TIGR00447">
    <property type="entry name" value="pth"/>
    <property type="match status" value="1"/>
</dbReference>
<dbReference type="EC" id="3.1.1.29" evidence="1 7"/>
<dbReference type="PANTHER" id="PTHR17224">
    <property type="entry name" value="PEPTIDYL-TRNA HYDROLASE"/>
    <property type="match status" value="1"/>
</dbReference>
<keyword evidence="7" id="KW-0963">Cytoplasm</keyword>
<comment type="subunit">
    <text evidence="7">Monomer.</text>
</comment>
<dbReference type="SUPFAM" id="SSF53178">
    <property type="entry name" value="Peptidyl-tRNA hydrolase-like"/>
    <property type="match status" value="1"/>
</dbReference>
<dbReference type="PANTHER" id="PTHR17224:SF1">
    <property type="entry name" value="PEPTIDYL-TRNA HYDROLASE"/>
    <property type="match status" value="1"/>
</dbReference>
<evidence type="ECO:0000256" key="5">
    <source>
        <dbReference type="ARBA" id="ARBA00038063"/>
    </source>
</evidence>
<dbReference type="InterPro" id="IPR018171">
    <property type="entry name" value="Pept_tRNA_hydro_CS"/>
</dbReference>
<dbReference type="EMBL" id="CP119075">
    <property type="protein sequence ID" value="WED66026.1"/>
    <property type="molecule type" value="Genomic_DNA"/>
</dbReference>
<name>A0AAF0CQ58_9BACT</name>
<comment type="function">
    <text evidence="7">Catalyzes the release of premature peptidyl moieties from peptidyl-tRNA molecules trapped in stalled 50S ribosomal subunits, and thus maintains levels of free tRNAs and 50S ribosomes.</text>
</comment>
<dbReference type="PROSITE" id="PS01195">
    <property type="entry name" value="PEPT_TRNA_HYDROL_1"/>
    <property type="match status" value="1"/>
</dbReference>
<evidence type="ECO:0000256" key="2">
    <source>
        <dbReference type="ARBA" id="ARBA00022555"/>
    </source>
</evidence>
<dbReference type="HAMAP" id="MF_00083">
    <property type="entry name" value="Pept_tRNA_hydro_bact"/>
    <property type="match status" value="1"/>
</dbReference>
<evidence type="ECO:0000256" key="4">
    <source>
        <dbReference type="ARBA" id="ARBA00022884"/>
    </source>
</evidence>